<keyword evidence="8" id="KW-0964">Secreted</keyword>
<evidence type="ECO:0000313" key="24">
    <source>
        <dbReference type="Proteomes" id="UP000324767"/>
    </source>
</evidence>
<feature type="chain" id="PRO_5024366781" description="Probable glucan endo-1,3-beta-glucosidase eglC" evidence="22">
    <location>
        <begin position="21"/>
        <end position="471"/>
    </location>
</feature>
<organism evidence="23 24">
    <name type="scientific">Lasallia pustulata</name>
    <dbReference type="NCBI Taxonomy" id="136370"/>
    <lineage>
        <taxon>Eukaryota</taxon>
        <taxon>Fungi</taxon>
        <taxon>Dikarya</taxon>
        <taxon>Ascomycota</taxon>
        <taxon>Pezizomycotina</taxon>
        <taxon>Lecanoromycetes</taxon>
        <taxon>OSLEUM clade</taxon>
        <taxon>Umbilicariomycetidae</taxon>
        <taxon>Umbilicariales</taxon>
        <taxon>Umbilicariaceae</taxon>
        <taxon>Lasallia</taxon>
    </lineage>
</organism>
<sequence>MLSNLSLLALVASLPSITSAAYQGFNYGTTFTDGSAKSQSDFQTEFTTAKNLVGTSGFTSARLYTMIQAGTASDVTSAIPAANATDTSLLLGMWASGGADAFANELSALRAAISTYGSFLGSHVAGISVGSEDLYRVSPIGIAANAGVGAGPDIVSGYIAQVRSAIANTALSGVPVGHVDTWTAWVDGSNAGVVADSDFIGMDVYPYFQNTMTNSIEDGQALFLEALANTTAAAQGKPVWITETGWPVSGPTENLGVPGLANAKTYWDQVGCPLFGKTNTWWYALQDAAPTTPSPSFGVVGASGGTTPLYDLSCSANTSSSSSSATSSTSATSASSGSSSTTSLASSVGAGRIASADSGVTSIAGSGPIVISADSSISAMAAAASGGSGSGTASSGPAQSTATATAGAGGIAAGTGVPVAPGSGGVNTTASSGNTSTSAKPSASTYTGGASILSGTVGSAIGLLVAVVAAL</sequence>
<keyword evidence="14" id="KW-0119">Carbohydrate metabolism</keyword>
<keyword evidence="10 22" id="KW-0732">Signal</keyword>
<dbReference type="InterPro" id="IPR050732">
    <property type="entry name" value="Beta-glucan_modifiers"/>
</dbReference>
<dbReference type="Gene3D" id="3.20.20.80">
    <property type="entry name" value="Glycosidases"/>
    <property type="match status" value="1"/>
</dbReference>
<evidence type="ECO:0000256" key="19">
    <source>
        <dbReference type="ARBA" id="ARBA00032134"/>
    </source>
</evidence>
<evidence type="ECO:0000256" key="16">
    <source>
        <dbReference type="ARBA" id="ARBA00023316"/>
    </source>
</evidence>
<evidence type="ECO:0000256" key="3">
    <source>
        <dbReference type="ARBA" id="ARBA00004609"/>
    </source>
</evidence>
<evidence type="ECO:0000256" key="22">
    <source>
        <dbReference type="SAM" id="SignalP"/>
    </source>
</evidence>
<feature type="compositionally biased region" description="Low complexity" evidence="21">
    <location>
        <begin position="424"/>
        <end position="439"/>
    </location>
</feature>
<evidence type="ECO:0000256" key="13">
    <source>
        <dbReference type="ARBA" id="ARBA00023180"/>
    </source>
</evidence>
<feature type="signal peptide" evidence="22">
    <location>
        <begin position="1"/>
        <end position="20"/>
    </location>
</feature>
<evidence type="ECO:0000256" key="7">
    <source>
        <dbReference type="ARBA" id="ARBA00022512"/>
    </source>
</evidence>
<evidence type="ECO:0000256" key="17">
    <source>
        <dbReference type="ARBA" id="ARBA00023326"/>
    </source>
</evidence>
<dbReference type="EMBL" id="VXIT01000020">
    <property type="protein sequence ID" value="KAA6407066.1"/>
    <property type="molecule type" value="Genomic_DNA"/>
</dbReference>
<evidence type="ECO:0000256" key="12">
    <source>
        <dbReference type="ARBA" id="ARBA00023136"/>
    </source>
</evidence>
<dbReference type="GO" id="GO:0005576">
    <property type="term" value="C:extracellular region"/>
    <property type="evidence" value="ECO:0007669"/>
    <property type="project" value="TreeGrafter"/>
</dbReference>
<comment type="subcellular location">
    <subcellularLocation>
        <location evidence="3">Cell membrane</location>
        <topology evidence="3">Lipid-anchor</topology>
        <topology evidence="3">GPI-anchor</topology>
    </subcellularLocation>
    <subcellularLocation>
        <location evidence="2">Secreted</location>
        <location evidence="2">Cell wall</location>
    </subcellularLocation>
</comment>
<dbReference type="GO" id="GO:0009986">
    <property type="term" value="C:cell surface"/>
    <property type="evidence" value="ECO:0007669"/>
    <property type="project" value="TreeGrafter"/>
</dbReference>
<dbReference type="GO" id="GO:0098552">
    <property type="term" value="C:side of membrane"/>
    <property type="evidence" value="ECO:0007669"/>
    <property type="project" value="UniProtKB-KW"/>
</dbReference>
<protein>
    <recommendedName>
        <fullName evidence="6">Probable glucan endo-1,3-beta-glucosidase eglC</fullName>
        <ecNumber evidence="5">3.2.1.39</ecNumber>
    </recommendedName>
    <alternativeName>
        <fullName evidence="19">Endo-1,3-beta-glucanase eglC</fullName>
    </alternativeName>
    <alternativeName>
        <fullName evidence="20">Laminarinase eglC</fullName>
    </alternativeName>
</protein>
<comment type="function">
    <text evidence="18">Glucanases play a role in cell expansion during growth, in cell-cell fusion during mating, and in spore release during sporulation. This enzyme may be involved in beta-glucan degradation and also function biosynthetically as a transglycosylase.</text>
</comment>
<evidence type="ECO:0000256" key="10">
    <source>
        <dbReference type="ARBA" id="ARBA00022729"/>
    </source>
</evidence>
<feature type="region of interest" description="Disordered" evidence="21">
    <location>
        <begin position="424"/>
        <end position="444"/>
    </location>
</feature>
<feature type="region of interest" description="Disordered" evidence="21">
    <location>
        <begin position="319"/>
        <end position="342"/>
    </location>
</feature>
<keyword evidence="17" id="KW-0624">Polysaccharide degradation</keyword>
<dbReference type="GO" id="GO:0000272">
    <property type="term" value="P:polysaccharide catabolic process"/>
    <property type="evidence" value="ECO:0007669"/>
    <property type="project" value="UniProtKB-KW"/>
</dbReference>
<dbReference type="OrthoDB" id="77201at2759"/>
<proteinExistence type="inferred from homology"/>
<dbReference type="Proteomes" id="UP000324767">
    <property type="component" value="Unassembled WGS sequence"/>
</dbReference>
<keyword evidence="13" id="KW-0325">Glycoprotein</keyword>
<comment type="catalytic activity">
    <reaction evidence="1">
        <text>Hydrolysis of (1-&gt;3)-beta-D-glucosidic linkages in (1-&gt;3)-beta-D-glucans.</text>
        <dbReference type="EC" id="3.2.1.39"/>
    </reaction>
</comment>
<dbReference type="GO" id="GO:0042973">
    <property type="term" value="F:glucan endo-1,3-beta-D-glucosidase activity"/>
    <property type="evidence" value="ECO:0007669"/>
    <property type="project" value="UniProtKB-EC"/>
</dbReference>
<dbReference type="GO" id="GO:0071555">
    <property type="term" value="P:cell wall organization"/>
    <property type="evidence" value="ECO:0007669"/>
    <property type="project" value="UniProtKB-KW"/>
</dbReference>
<dbReference type="InterPro" id="IPR017853">
    <property type="entry name" value="GH"/>
</dbReference>
<evidence type="ECO:0000256" key="21">
    <source>
        <dbReference type="SAM" id="MobiDB-lite"/>
    </source>
</evidence>
<dbReference type="EC" id="3.2.1.39" evidence="5"/>
<dbReference type="GO" id="GO:0005886">
    <property type="term" value="C:plasma membrane"/>
    <property type="evidence" value="ECO:0007669"/>
    <property type="project" value="UniProtKB-SubCell"/>
</dbReference>
<keyword evidence="12" id="KW-0472">Membrane</keyword>
<evidence type="ECO:0000256" key="11">
    <source>
        <dbReference type="ARBA" id="ARBA00022801"/>
    </source>
</evidence>
<evidence type="ECO:0000256" key="20">
    <source>
        <dbReference type="ARBA" id="ARBA00032906"/>
    </source>
</evidence>
<evidence type="ECO:0000256" key="4">
    <source>
        <dbReference type="ARBA" id="ARBA00008773"/>
    </source>
</evidence>
<keyword evidence="15" id="KW-0449">Lipoprotein</keyword>
<gene>
    <name evidence="23" type="ORF">FRX48_09132</name>
</gene>
<evidence type="ECO:0000256" key="14">
    <source>
        <dbReference type="ARBA" id="ARBA00023277"/>
    </source>
</evidence>
<name>A0A5M8PDK2_9LECA</name>
<keyword evidence="7" id="KW-0134">Cell wall</keyword>
<comment type="similarity">
    <text evidence="4">Belongs to the glycosyl hydrolase 17 family.</text>
</comment>
<comment type="caution">
    <text evidence="23">The sequence shown here is derived from an EMBL/GenBank/DDBJ whole genome shotgun (WGS) entry which is preliminary data.</text>
</comment>
<evidence type="ECO:0000256" key="9">
    <source>
        <dbReference type="ARBA" id="ARBA00022622"/>
    </source>
</evidence>
<evidence type="ECO:0000256" key="6">
    <source>
        <dbReference type="ARBA" id="ARBA00019762"/>
    </source>
</evidence>
<evidence type="ECO:0000256" key="18">
    <source>
        <dbReference type="ARBA" id="ARBA00025152"/>
    </source>
</evidence>
<evidence type="ECO:0000256" key="5">
    <source>
        <dbReference type="ARBA" id="ARBA00012780"/>
    </source>
</evidence>
<evidence type="ECO:0000256" key="15">
    <source>
        <dbReference type="ARBA" id="ARBA00023288"/>
    </source>
</evidence>
<dbReference type="PANTHER" id="PTHR16631">
    <property type="entry name" value="GLUCAN 1,3-BETA-GLUCOSIDASE"/>
    <property type="match status" value="1"/>
</dbReference>
<keyword evidence="16" id="KW-0961">Cell wall biogenesis/degradation</keyword>
<dbReference type="PANTHER" id="PTHR16631:SF13">
    <property type="entry name" value="GLUCAN ENDO-1,3-BETA-GLUCOSIDASE EGLC-RELATED"/>
    <property type="match status" value="1"/>
</dbReference>
<evidence type="ECO:0000256" key="1">
    <source>
        <dbReference type="ARBA" id="ARBA00000382"/>
    </source>
</evidence>
<accession>A0A5M8PDK2</accession>
<reference evidence="23 24" key="1">
    <citation type="submission" date="2019-09" db="EMBL/GenBank/DDBJ databases">
        <title>The hologenome of the rock-dwelling lichen Lasallia pustulata.</title>
        <authorList>
            <person name="Greshake Tzovaras B."/>
            <person name="Segers F."/>
            <person name="Bicker A."/>
            <person name="Dal Grande F."/>
            <person name="Otte J."/>
            <person name="Hankeln T."/>
            <person name="Schmitt I."/>
            <person name="Ebersberger I."/>
        </authorList>
    </citation>
    <scope>NUCLEOTIDE SEQUENCE [LARGE SCALE GENOMIC DNA]</scope>
    <source>
        <strain evidence="23">A1-1</strain>
    </source>
</reference>
<dbReference type="GO" id="GO:0009277">
    <property type="term" value="C:fungal-type cell wall"/>
    <property type="evidence" value="ECO:0007669"/>
    <property type="project" value="TreeGrafter"/>
</dbReference>
<dbReference type="SUPFAM" id="SSF51445">
    <property type="entry name" value="(Trans)glycosidases"/>
    <property type="match status" value="1"/>
</dbReference>
<dbReference type="AlphaFoldDB" id="A0A5M8PDK2"/>
<evidence type="ECO:0000313" key="23">
    <source>
        <dbReference type="EMBL" id="KAA6407066.1"/>
    </source>
</evidence>
<evidence type="ECO:0000256" key="2">
    <source>
        <dbReference type="ARBA" id="ARBA00004191"/>
    </source>
</evidence>
<keyword evidence="9" id="KW-0336">GPI-anchor</keyword>
<evidence type="ECO:0000256" key="8">
    <source>
        <dbReference type="ARBA" id="ARBA00022525"/>
    </source>
</evidence>
<dbReference type="FunFam" id="3.20.20.80:FF:000233">
    <property type="entry name" value="Probable glucan endo-1,3-beta-glucosidase eglC"/>
    <property type="match status" value="1"/>
</dbReference>
<keyword evidence="11" id="KW-0378">Hydrolase</keyword>